<dbReference type="SUPFAM" id="SSF53383">
    <property type="entry name" value="PLP-dependent transferases"/>
    <property type="match status" value="1"/>
</dbReference>
<name>K0K090_SACES</name>
<feature type="compositionally biased region" description="Polar residues" evidence="6">
    <location>
        <begin position="100"/>
        <end position="110"/>
    </location>
</feature>
<dbReference type="PATRIC" id="fig|1179773.3.peg.4466"/>
<keyword evidence="4" id="KW-0238">DNA-binding</keyword>
<keyword evidence="2" id="KW-0663">Pyridoxal phosphate</keyword>
<dbReference type="Gene3D" id="3.90.1150.10">
    <property type="entry name" value="Aspartate Aminotransferase, domain 1"/>
    <property type="match status" value="1"/>
</dbReference>
<dbReference type="STRING" id="1179773.BN6_44600"/>
<evidence type="ECO:0000259" key="7">
    <source>
        <dbReference type="PROSITE" id="PS50949"/>
    </source>
</evidence>
<accession>K0K090</accession>
<gene>
    <name evidence="8" type="ordered locus">BN6_44600</name>
</gene>
<dbReference type="GO" id="GO:0003677">
    <property type="term" value="F:DNA binding"/>
    <property type="evidence" value="ECO:0007669"/>
    <property type="project" value="UniProtKB-KW"/>
</dbReference>
<dbReference type="Gene3D" id="3.40.640.10">
    <property type="entry name" value="Type I PLP-dependent aspartate aminotransferase-like (Major domain)"/>
    <property type="match status" value="1"/>
</dbReference>
<sequence>MTQNDLGGRSRPRSTAITAVTAGSSAITTALCPADALVSANEVSSGNPTTTPPATTASRAHWPPRGRRCRVAASAPAASTAATTARPEPTNSGDIPPPTTTRVNGTVNENAATPTRPHPRPARDGDSTAARLSVALLLPLMSDDSSARIAAGVRDWVAAAAPGAKLPSTRALVARYAASPVTVQKALRTLAAQGLIESRPGVGTFVRAVRTTRPNDYGWQTAALGSPGFRATQRSTALRTTPNDVIALHSGYPDRELLPERLVRAAFTRAARGDAAVTRPPTAGLPELQAWFATELGAFGGAPPSPGEVVVFPGSQSALCTVFRALVGPERPLLVESPTYWGALLAAAQSGVRVVPVPSSAHGPDPDELARAFSRTGARAFYAQPNFANPTGAQWSPDLAEKVLDVVRRHGAFLVEDDWAHDFGITADPVPLAARDDGGHVVYLRSLTKSVSPAVRVAGIVARGPARERILADVEAVSMYVSGVLQAVALDVVTQPAWRTHRRDSRHRLAARRDLMVAALHEHVPAARLEAVPHGGLNLWVRLPDGTDLARLVRDCDAAGVVVAPGNEWFPAEPTGAYLRLNYSGPNPGAFPDGVRTVGSALARQT</sequence>
<keyword evidence="9" id="KW-1185">Reference proteome</keyword>
<evidence type="ECO:0000256" key="3">
    <source>
        <dbReference type="ARBA" id="ARBA00023015"/>
    </source>
</evidence>
<evidence type="ECO:0000256" key="4">
    <source>
        <dbReference type="ARBA" id="ARBA00023125"/>
    </source>
</evidence>
<dbReference type="eggNOG" id="COG1167">
    <property type="taxonomic scope" value="Bacteria"/>
</dbReference>
<protein>
    <submittedName>
        <fullName evidence="8">Transcriptional regulator, GntR family</fullName>
    </submittedName>
</protein>
<keyword evidence="5" id="KW-0804">Transcription</keyword>
<dbReference type="Gene3D" id="1.10.10.10">
    <property type="entry name" value="Winged helix-like DNA-binding domain superfamily/Winged helix DNA-binding domain"/>
    <property type="match status" value="1"/>
</dbReference>
<reference evidence="8 9" key="1">
    <citation type="journal article" date="2012" name="BMC Genomics">
        <title>Complete genome sequence of Saccharothrix espanaensis DSM 44229T and comparison to the other completely sequenced Pseudonocardiaceae.</title>
        <authorList>
            <person name="Strobel T."/>
            <person name="Al-Dilaimi A."/>
            <person name="Blom J."/>
            <person name="Gessner A."/>
            <person name="Kalinowski J."/>
            <person name="Luzhetska M."/>
            <person name="Puhler A."/>
            <person name="Szczepanowski R."/>
            <person name="Bechthold A."/>
            <person name="Ruckert C."/>
        </authorList>
    </citation>
    <scope>NUCLEOTIDE SEQUENCE [LARGE SCALE GENOMIC DNA]</scope>
    <source>
        <strain evidence="9">ATCC 51144 / DSM 44229 / JCM 9112 / NBRC 15066 / NRRL 15764</strain>
    </source>
</reference>
<dbReference type="InterPro" id="IPR000524">
    <property type="entry name" value="Tscrpt_reg_HTH_GntR"/>
</dbReference>
<dbReference type="CDD" id="cd07377">
    <property type="entry name" value="WHTH_GntR"/>
    <property type="match status" value="1"/>
</dbReference>
<evidence type="ECO:0000256" key="1">
    <source>
        <dbReference type="ARBA" id="ARBA00005384"/>
    </source>
</evidence>
<dbReference type="Pfam" id="PF00155">
    <property type="entry name" value="Aminotran_1_2"/>
    <property type="match status" value="1"/>
</dbReference>
<dbReference type="InterPro" id="IPR036390">
    <property type="entry name" value="WH_DNA-bd_sf"/>
</dbReference>
<dbReference type="CDD" id="cd00609">
    <property type="entry name" value="AAT_like"/>
    <property type="match status" value="1"/>
</dbReference>
<organism evidence="8 9">
    <name type="scientific">Saccharothrix espanaensis (strain ATCC 51144 / DSM 44229 / JCM 9112 / NBRC 15066 / NRRL 15764)</name>
    <dbReference type="NCBI Taxonomy" id="1179773"/>
    <lineage>
        <taxon>Bacteria</taxon>
        <taxon>Bacillati</taxon>
        <taxon>Actinomycetota</taxon>
        <taxon>Actinomycetes</taxon>
        <taxon>Pseudonocardiales</taxon>
        <taxon>Pseudonocardiaceae</taxon>
        <taxon>Saccharothrix</taxon>
    </lineage>
</organism>
<dbReference type="InterPro" id="IPR051446">
    <property type="entry name" value="HTH_trans_reg/aminotransferase"/>
</dbReference>
<dbReference type="InterPro" id="IPR036388">
    <property type="entry name" value="WH-like_DNA-bd_sf"/>
</dbReference>
<dbReference type="HOGENOM" id="CLU_017584_0_0_11"/>
<dbReference type="Proteomes" id="UP000006281">
    <property type="component" value="Chromosome"/>
</dbReference>
<dbReference type="PANTHER" id="PTHR46577:SF2">
    <property type="entry name" value="TRANSCRIPTIONAL REGULATORY PROTEIN"/>
    <property type="match status" value="1"/>
</dbReference>
<evidence type="ECO:0000256" key="2">
    <source>
        <dbReference type="ARBA" id="ARBA00022898"/>
    </source>
</evidence>
<dbReference type="InterPro" id="IPR004839">
    <property type="entry name" value="Aminotransferase_I/II_large"/>
</dbReference>
<dbReference type="EMBL" id="HE804045">
    <property type="protein sequence ID" value="CCH31741.1"/>
    <property type="molecule type" value="Genomic_DNA"/>
</dbReference>
<evidence type="ECO:0000313" key="9">
    <source>
        <dbReference type="Proteomes" id="UP000006281"/>
    </source>
</evidence>
<dbReference type="GO" id="GO:0003700">
    <property type="term" value="F:DNA-binding transcription factor activity"/>
    <property type="evidence" value="ECO:0007669"/>
    <property type="project" value="InterPro"/>
</dbReference>
<feature type="domain" description="HTH gntR-type" evidence="7">
    <location>
        <begin position="139"/>
        <end position="209"/>
    </location>
</feature>
<dbReference type="InterPro" id="IPR015422">
    <property type="entry name" value="PyrdxlP-dep_Trfase_small"/>
</dbReference>
<dbReference type="InterPro" id="IPR015421">
    <property type="entry name" value="PyrdxlP-dep_Trfase_major"/>
</dbReference>
<feature type="compositionally biased region" description="Low complexity" evidence="6">
    <location>
        <begin position="48"/>
        <end position="57"/>
    </location>
</feature>
<feature type="compositionally biased region" description="Low complexity" evidence="6">
    <location>
        <begin position="72"/>
        <end position="85"/>
    </location>
</feature>
<dbReference type="GO" id="GO:0030170">
    <property type="term" value="F:pyridoxal phosphate binding"/>
    <property type="evidence" value="ECO:0007669"/>
    <property type="project" value="InterPro"/>
</dbReference>
<dbReference type="SUPFAM" id="SSF46785">
    <property type="entry name" value="Winged helix' DNA-binding domain"/>
    <property type="match status" value="1"/>
</dbReference>
<evidence type="ECO:0000256" key="6">
    <source>
        <dbReference type="SAM" id="MobiDB-lite"/>
    </source>
</evidence>
<dbReference type="AlphaFoldDB" id="K0K090"/>
<dbReference type="Pfam" id="PF00392">
    <property type="entry name" value="GntR"/>
    <property type="match status" value="1"/>
</dbReference>
<proteinExistence type="inferred from homology"/>
<dbReference type="KEGG" id="sesp:BN6_44600"/>
<comment type="similarity">
    <text evidence="1">In the C-terminal section; belongs to the class-I pyridoxal-phosphate-dependent aminotransferase family.</text>
</comment>
<dbReference type="SMART" id="SM00345">
    <property type="entry name" value="HTH_GNTR"/>
    <property type="match status" value="1"/>
</dbReference>
<dbReference type="PANTHER" id="PTHR46577">
    <property type="entry name" value="HTH-TYPE TRANSCRIPTIONAL REGULATORY PROTEIN GABR"/>
    <property type="match status" value="1"/>
</dbReference>
<evidence type="ECO:0000256" key="5">
    <source>
        <dbReference type="ARBA" id="ARBA00023163"/>
    </source>
</evidence>
<feature type="region of interest" description="Disordered" evidence="6">
    <location>
        <begin position="41"/>
        <end position="127"/>
    </location>
</feature>
<keyword evidence="3" id="KW-0805">Transcription regulation</keyword>
<dbReference type="PROSITE" id="PS50949">
    <property type="entry name" value="HTH_GNTR"/>
    <property type="match status" value="1"/>
</dbReference>
<dbReference type="InterPro" id="IPR015424">
    <property type="entry name" value="PyrdxlP-dep_Trfase"/>
</dbReference>
<evidence type="ECO:0000313" key="8">
    <source>
        <dbReference type="EMBL" id="CCH31741.1"/>
    </source>
</evidence>